<proteinExistence type="predicted"/>
<protein>
    <recommendedName>
        <fullName evidence="4">DUF2059 domain-containing protein</fullName>
    </recommendedName>
</protein>
<gene>
    <name evidence="2" type="ORF">AOPFMNJM_2483</name>
</gene>
<dbReference type="EMBL" id="BPQR01000042">
    <property type="protein sequence ID" value="GJE07158.1"/>
    <property type="molecule type" value="Genomic_DNA"/>
</dbReference>
<evidence type="ECO:0000313" key="3">
    <source>
        <dbReference type="Proteomes" id="UP001055102"/>
    </source>
</evidence>
<comment type="caution">
    <text evidence="2">The sequence shown here is derived from an EMBL/GenBank/DDBJ whole genome shotgun (WGS) entry which is preliminary data.</text>
</comment>
<evidence type="ECO:0000313" key="2">
    <source>
        <dbReference type="EMBL" id="GJE07158.1"/>
    </source>
</evidence>
<dbReference type="Proteomes" id="UP001055102">
    <property type="component" value="Unassembled WGS sequence"/>
</dbReference>
<keyword evidence="3" id="KW-1185">Reference proteome</keyword>
<reference evidence="2" key="1">
    <citation type="journal article" date="2021" name="Front. Microbiol.">
        <title>Comprehensive Comparative Genomics and Phenotyping of Methylobacterium Species.</title>
        <authorList>
            <person name="Alessa O."/>
            <person name="Ogura Y."/>
            <person name="Fujitani Y."/>
            <person name="Takami H."/>
            <person name="Hayashi T."/>
            <person name="Sahin N."/>
            <person name="Tani A."/>
        </authorList>
    </citation>
    <scope>NUCLEOTIDE SEQUENCE</scope>
    <source>
        <strain evidence="2">LMG 23639</strain>
    </source>
</reference>
<organism evidence="2 3">
    <name type="scientific">Methylobacterium jeotgali</name>
    <dbReference type="NCBI Taxonomy" id="381630"/>
    <lineage>
        <taxon>Bacteria</taxon>
        <taxon>Pseudomonadati</taxon>
        <taxon>Pseudomonadota</taxon>
        <taxon>Alphaproteobacteria</taxon>
        <taxon>Hyphomicrobiales</taxon>
        <taxon>Methylobacteriaceae</taxon>
        <taxon>Methylobacterium</taxon>
    </lineage>
</organism>
<dbReference type="RefSeq" id="WP_238276202.1">
    <property type="nucleotide sequence ID" value="NZ_BPQR01000042.1"/>
</dbReference>
<evidence type="ECO:0008006" key="4">
    <source>
        <dbReference type="Google" id="ProtNLM"/>
    </source>
</evidence>
<reference evidence="2" key="2">
    <citation type="submission" date="2021-08" db="EMBL/GenBank/DDBJ databases">
        <authorList>
            <person name="Tani A."/>
            <person name="Ola A."/>
            <person name="Ogura Y."/>
            <person name="Katsura K."/>
            <person name="Hayashi T."/>
        </authorList>
    </citation>
    <scope>NUCLEOTIDE SEQUENCE</scope>
    <source>
        <strain evidence="2">LMG 23639</strain>
    </source>
</reference>
<keyword evidence="1" id="KW-0732">Signal</keyword>
<feature type="chain" id="PRO_5046576946" description="DUF2059 domain-containing protein" evidence="1">
    <location>
        <begin position="28"/>
        <end position="163"/>
    </location>
</feature>
<evidence type="ECO:0000256" key="1">
    <source>
        <dbReference type="SAM" id="SignalP"/>
    </source>
</evidence>
<feature type="signal peptide" evidence="1">
    <location>
        <begin position="1"/>
        <end position="27"/>
    </location>
</feature>
<sequence length="163" mass="17389">MNRLLATLCLTTALAISAVTLPLTARADEAADKLAEAKTLVQKTVIKNLETGFAGALEKTVAAMPDDKATAVRTEINAEFGRQRDVMVEGLSKEYADKFSLDELKHLNGIYDDKVYQKFQAINADPNSTVTGISQNAVAKLINMLSVAAAGDKGPSPAPMPPR</sequence>
<accession>A0ABQ4SZ05</accession>
<name>A0ABQ4SZ05_9HYPH</name>